<dbReference type="GO" id="GO:0043565">
    <property type="term" value="F:sequence-specific DNA binding"/>
    <property type="evidence" value="ECO:0007669"/>
    <property type="project" value="InterPro"/>
</dbReference>
<comment type="caution">
    <text evidence="6">The sequence shown here is derived from an EMBL/GenBank/DDBJ whole genome shotgun (WGS) entry which is preliminary data.</text>
</comment>
<dbReference type="InterPro" id="IPR002197">
    <property type="entry name" value="HTH_Fis"/>
</dbReference>
<dbReference type="EMBL" id="JABBFW010000013">
    <property type="protein sequence ID" value="NML16818.1"/>
    <property type="molecule type" value="Genomic_DNA"/>
</dbReference>
<dbReference type="CDD" id="cd00009">
    <property type="entry name" value="AAA"/>
    <property type="match status" value="1"/>
</dbReference>
<evidence type="ECO:0000256" key="3">
    <source>
        <dbReference type="ARBA" id="ARBA00023015"/>
    </source>
</evidence>
<dbReference type="Proteomes" id="UP000574067">
    <property type="component" value="Unassembled WGS sequence"/>
</dbReference>
<name>A0A848FBX7_9BURK</name>
<dbReference type="FunFam" id="3.40.50.300:FF:000006">
    <property type="entry name" value="DNA-binding transcriptional regulator NtrC"/>
    <property type="match status" value="1"/>
</dbReference>
<organism evidence="6 7">
    <name type="scientific">Azohydromonas caseinilytica</name>
    <dbReference type="NCBI Taxonomy" id="2728836"/>
    <lineage>
        <taxon>Bacteria</taxon>
        <taxon>Pseudomonadati</taxon>
        <taxon>Pseudomonadota</taxon>
        <taxon>Betaproteobacteria</taxon>
        <taxon>Burkholderiales</taxon>
        <taxon>Sphaerotilaceae</taxon>
        <taxon>Azohydromonas</taxon>
    </lineage>
</organism>
<dbReference type="Pfam" id="PF00158">
    <property type="entry name" value="Sigma54_activat"/>
    <property type="match status" value="1"/>
</dbReference>
<dbReference type="InterPro" id="IPR003593">
    <property type="entry name" value="AAA+_ATPase"/>
</dbReference>
<dbReference type="PROSITE" id="PS00688">
    <property type="entry name" value="SIGMA54_INTERACT_3"/>
    <property type="match status" value="1"/>
</dbReference>
<evidence type="ECO:0000259" key="5">
    <source>
        <dbReference type="PROSITE" id="PS50045"/>
    </source>
</evidence>
<dbReference type="AlphaFoldDB" id="A0A848FBX7"/>
<dbReference type="SUPFAM" id="SSF52540">
    <property type="entry name" value="P-loop containing nucleoside triphosphate hydrolases"/>
    <property type="match status" value="1"/>
</dbReference>
<gene>
    <name evidence="6" type="ORF">HHL10_17700</name>
</gene>
<evidence type="ECO:0000313" key="7">
    <source>
        <dbReference type="Proteomes" id="UP000574067"/>
    </source>
</evidence>
<evidence type="ECO:0000256" key="2">
    <source>
        <dbReference type="ARBA" id="ARBA00022840"/>
    </source>
</evidence>
<dbReference type="PANTHER" id="PTHR32071">
    <property type="entry name" value="TRANSCRIPTIONAL REGULATORY PROTEIN"/>
    <property type="match status" value="1"/>
</dbReference>
<reference evidence="6 7" key="1">
    <citation type="submission" date="2020-04" db="EMBL/GenBank/DDBJ databases">
        <title>Azohydromonas sp. isolated from soil.</title>
        <authorList>
            <person name="Dahal R.H."/>
        </authorList>
    </citation>
    <scope>NUCLEOTIDE SEQUENCE [LARGE SCALE GENOMIC DNA]</scope>
    <source>
        <strain evidence="6 7">G-1-1-14</strain>
    </source>
</reference>
<dbReference type="InterPro" id="IPR002078">
    <property type="entry name" value="Sigma_54_int"/>
</dbReference>
<dbReference type="RefSeq" id="WP_169161723.1">
    <property type="nucleotide sequence ID" value="NZ_JABBFW010000013.1"/>
</dbReference>
<keyword evidence="7" id="KW-1185">Reference proteome</keyword>
<keyword evidence="3" id="KW-0805">Transcription regulation</keyword>
<keyword evidence="2" id="KW-0067">ATP-binding</keyword>
<dbReference type="InterPro" id="IPR025944">
    <property type="entry name" value="Sigma_54_int_dom_CS"/>
</dbReference>
<dbReference type="Gene3D" id="1.10.10.60">
    <property type="entry name" value="Homeodomain-like"/>
    <property type="match status" value="1"/>
</dbReference>
<dbReference type="Pfam" id="PF02954">
    <property type="entry name" value="HTH_8"/>
    <property type="match status" value="1"/>
</dbReference>
<evidence type="ECO:0000313" key="6">
    <source>
        <dbReference type="EMBL" id="NML16818.1"/>
    </source>
</evidence>
<dbReference type="PANTHER" id="PTHR32071:SF116">
    <property type="entry name" value="TRANSCRIPTIONAL REGULATORY PROTEIN GLRR"/>
    <property type="match status" value="1"/>
</dbReference>
<keyword evidence="1" id="KW-0547">Nucleotide-binding</keyword>
<dbReference type="InterPro" id="IPR027417">
    <property type="entry name" value="P-loop_NTPase"/>
</dbReference>
<feature type="domain" description="Sigma-54 factor interaction" evidence="5">
    <location>
        <begin position="128"/>
        <end position="357"/>
    </location>
</feature>
<dbReference type="Gene3D" id="1.10.8.60">
    <property type="match status" value="1"/>
</dbReference>
<dbReference type="InterPro" id="IPR009057">
    <property type="entry name" value="Homeodomain-like_sf"/>
</dbReference>
<protein>
    <submittedName>
        <fullName evidence="6">Sigma-54-dependent Fis family transcriptional regulator</fullName>
    </submittedName>
</protein>
<dbReference type="Gene3D" id="3.40.50.300">
    <property type="entry name" value="P-loop containing nucleotide triphosphate hydrolases"/>
    <property type="match status" value="1"/>
</dbReference>
<evidence type="ECO:0000256" key="1">
    <source>
        <dbReference type="ARBA" id="ARBA00022741"/>
    </source>
</evidence>
<dbReference type="SMART" id="SM00382">
    <property type="entry name" value="AAA"/>
    <property type="match status" value="1"/>
</dbReference>
<dbReference type="Pfam" id="PF25601">
    <property type="entry name" value="AAA_lid_14"/>
    <property type="match status" value="1"/>
</dbReference>
<dbReference type="SUPFAM" id="SSF46689">
    <property type="entry name" value="Homeodomain-like"/>
    <property type="match status" value="1"/>
</dbReference>
<dbReference type="InterPro" id="IPR058031">
    <property type="entry name" value="AAA_lid_NorR"/>
</dbReference>
<evidence type="ECO:0000256" key="4">
    <source>
        <dbReference type="ARBA" id="ARBA00023163"/>
    </source>
</evidence>
<sequence>MISELTTLGTAEALCGELAGLGMEPTLLGAAAPPQPGLRAALFVTAGGGLQCLYGALQHWRAAQLPLLLAGLALRAEELRAALEHGVHDFMCLPCSAGELGARLQRVLVPAAPVAAASARPDPRLRDMVGTHPAFLRQVHKLPVFASCDAGVLILGETGTGKEVCAQAIHYLSARRSGPWVAVNCGALPEGLVENELFGHVKGAYTTAHASCGGLVREAEGGSLFLDDVDCLALPAQVKLLRFLQEHEYRPVGASGVRHADVRVIAASNLCLPQLVARGVFRQDLYFRLNVLALELPPLRERPGDIAALARHFVQRFARQYGRGVTGLTPQALARLQAHAWPGNVRELQHTLERAVLLAPGPELGACDIELPGMGEGGAGPGEEPFNLAKRRVVREFERSYIEQLLARCAGNVTRAAQHAGKDRRAFFELMRKHAITPARFRAEADTGAG</sequence>
<dbReference type="GO" id="GO:0005524">
    <property type="term" value="F:ATP binding"/>
    <property type="evidence" value="ECO:0007669"/>
    <property type="project" value="UniProtKB-KW"/>
</dbReference>
<dbReference type="PROSITE" id="PS50045">
    <property type="entry name" value="SIGMA54_INTERACT_4"/>
    <property type="match status" value="1"/>
</dbReference>
<accession>A0A848FBX7</accession>
<proteinExistence type="predicted"/>
<dbReference type="GO" id="GO:0006355">
    <property type="term" value="P:regulation of DNA-templated transcription"/>
    <property type="evidence" value="ECO:0007669"/>
    <property type="project" value="InterPro"/>
</dbReference>
<keyword evidence="4" id="KW-0804">Transcription</keyword>